<sequence length="367" mass="42395">MERKQQPFESFDEYYDLRAECKRAEKFLREIRQKYRQVNEIECWRKNGDLNEQTFVETFELRNTGKKDKQEQKLSIPMKSGKRDSTIQDPNFVQAIINKPLTTSNRSYCHAPFHASLYSQCHMPANVLTKNRMLAAKQDRCCNHFHESVCSECGRNESHLQLEPQCSDENREPLNDCPTPQIRIMQRSNSHSTTPKMEPQGREIFHEEIVLQKNMNKKYKKILKLREKQKVYRQFKRDELSTIVTLDYDDRLFAKSIIDGINMMVLLDTGASISSLGAGAQEFLRHRQHKIVKLRNQFVKAANGDQVPVKGIISLSVEWQGVARDMKFLIVPGLQRECVAPGLVRAQKRNSPAPATTNVSIALSGPR</sequence>
<organism evidence="2 3">
    <name type="scientific">Glossina brevipalpis</name>
    <dbReference type="NCBI Taxonomy" id="37001"/>
    <lineage>
        <taxon>Eukaryota</taxon>
        <taxon>Metazoa</taxon>
        <taxon>Ecdysozoa</taxon>
        <taxon>Arthropoda</taxon>
        <taxon>Hexapoda</taxon>
        <taxon>Insecta</taxon>
        <taxon>Pterygota</taxon>
        <taxon>Neoptera</taxon>
        <taxon>Endopterygota</taxon>
        <taxon>Diptera</taxon>
        <taxon>Brachycera</taxon>
        <taxon>Muscomorpha</taxon>
        <taxon>Hippoboscoidea</taxon>
        <taxon>Glossinidae</taxon>
        <taxon>Glossina</taxon>
    </lineage>
</organism>
<protein>
    <submittedName>
        <fullName evidence="2">Uncharacterized protein</fullName>
    </submittedName>
</protein>
<accession>A0A1A9WL47</accession>
<dbReference type="AlphaFoldDB" id="A0A1A9WL47"/>
<reference evidence="3" key="1">
    <citation type="submission" date="2014-03" db="EMBL/GenBank/DDBJ databases">
        <authorList>
            <person name="Aksoy S."/>
            <person name="Warren W."/>
            <person name="Wilson R.K."/>
        </authorList>
    </citation>
    <scope>NUCLEOTIDE SEQUENCE [LARGE SCALE GENOMIC DNA]</scope>
    <source>
        <strain evidence="3">IAEA</strain>
    </source>
</reference>
<name>A0A1A9WL47_9MUSC</name>
<dbReference type="InterPro" id="IPR021109">
    <property type="entry name" value="Peptidase_aspartic_dom_sf"/>
</dbReference>
<reference evidence="2" key="2">
    <citation type="submission" date="2020-05" db="UniProtKB">
        <authorList>
            <consortium name="EnsemblMetazoa"/>
        </authorList>
    </citation>
    <scope>IDENTIFICATION</scope>
    <source>
        <strain evidence="2">IAEA</strain>
    </source>
</reference>
<keyword evidence="3" id="KW-1185">Reference proteome</keyword>
<feature type="region of interest" description="Disordered" evidence="1">
    <location>
        <begin position="66"/>
        <end position="85"/>
    </location>
</feature>
<dbReference type="VEuPathDB" id="VectorBase:GBRI023544"/>
<evidence type="ECO:0000313" key="2">
    <source>
        <dbReference type="EnsemblMetazoa" id="GBRI023544-PA"/>
    </source>
</evidence>
<dbReference type="Proteomes" id="UP000091820">
    <property type="component" value="Unassembled WGS sequence"/>
</dbReference>
<dbReference type="CDD" id="cd00303">
    <property type="entry name" value="retropepsin_like"/>
    <property type="match status" value="1"/>
</dbReference>
<dbReference type="PROSITE" id="PS00141">
    <property type="entry name" value="ASP_PROTEASE"/>
    <property type="match status" value="1"/>
</dbReference>
<dbReference type="InterPro" id="IPR001969">
    <property type="entry name" value="Aspartic_peptidase_AS"/>
</dbReference>
<proteinExistence type="predicted"/>
<dbReference type="SUPFAM" id="SSF50630">
    <property type="entry name" value="Acid proteases"/>
    <property type="match status" value="1"/>
</dbReference>
<dbReference type="GO" id="GO:0006508">
    <property type="term" value="P:proteolysis"/>
    <property type="evidence" value="ECO:0007669"/>
    <property type="project" value="InterPro"/>
</dbReference>
<evidence type="ECO:0000256" key="1">
    <source>
        <dbReference type="SAM" id="MobiDB-lite"/>
    </source>
</evidence>
<evidence type="ECO:0000313" key="3">
    <source>
        <dbReference type="Proteomes" id="UP000091820"/>
    </source>
</evidence>
<dbReference type="EnsemblMetazoa" id="GBRI023544-RA">
    <property type="protein sequence ID" value="GBRI023544-PA"/>
    <property type="gene ID" value="GBRI023544"/>
</dbReference>
<dbReference type="GO" id="GO:0004190">
    <property type="term" value="F:aspartic-type endopeptidase activity"/>
    <property type="evidence" value="ECO:0007669"/>
    <property type="project" value="InterPro"/>
</dbReference>